<comment type="caution">
    <text evidence="8">The sequence shown here is derived from an EMBL/GenBank/DDBJ whole genome shotgun (WGS) entry which is preliminary data.</text>
</comment>
<dbReference type="InterPro" id="IPR037185">
    <property type="entry name" value="EmrE-like"/>
</dbReference>
<dbReference type="Pfam" id="PF00892">
    <property type="entry name" value="EamA"/>
    <property type="match status" value="2"/>
</dbReference>
<feature type="transmembrane region" description="Helical" evidence="6">
    <location>
        <begin position="220"/>
        <end position="240"/>
    </location>
</feature>
<protein>
    <recommendedName>
        <fullName evidence="6">WAT1-related protein</fullName>
    </recommendedName>
</protein>
<evidence type="ECO:0000313" key="9">
    <source>
        <dbReference type="Proteomes" id="UP001140206"/>
    </source>
</evidence>
<feature type="transmembrane region" description="Helical" evidence="6">
    <location>
        <begin position="318"/>
        <end position="337"/>
    </location>
</feature>
<comment type="subcellular location">
    <subcellularLocation>
        <location evidence="1 6">Membrane</location>
        <topology evidence="1 6">Multi-pass membrane protein</topology>
    </subcellularLocation>
</comment>
<feature type="transmembrane region" description="Helical" evidence="6">
    <location>
        <begin position="123"/>
        <end position="143"/>
    </location>
</feature>
<evidence type="ECO:0000256" key="4">
    <source>
        <dbReference type="ARBA" id="ARBA00022989"/>
    </source>
</evidence>
<dbReference type="InterPro" id="IPR000620">
    <property type="entry name" value="EamA_dom"/>
</dbReference>
<keyword evidence="4 6" id="KW-1133">Transmembrane helix</keyword>
<evidence type="ECO:0000256" key="6">
    <source>
        <dbReference type="RuleBase" id="RU363077"/>
    </source>
</evidence>
<keyword evidence="9" id="KW-1185">Reference proteome</keyword>
<evidence type="ECO:0000259" key="7">
    <source>
        <dbReference type="Pfam" id="PF00892"/>
    </source>
</evidence>
<evidence type="ECO:0000256" key="1">
    <source>
        <dbReference type="ARBA" id="ARBA00004141"/>
    </source>
</evidence>
<keyword evidence="3 6" id="KW-0812">Transmembrane</keyword>
<dbReference type="InterPro" id="IPR030184">
    <property type="entry name" value="WAT1-related"/>
</dbReference>
<dbReference type="EMBL" id="JAMFTS010000004">
    <property type="protein sequence ID" value="KAJ4761171.1"/>
    <property type="molecule type" value="Genomic_DNA"/>
</dbReference>
<evidence type="ECO:0000256" key="5">
    <source>
        <dbReference type="ARBA" id="ARBA00023136"/>
    </source>
</evidence>
<gene>
    <name evidence="8" type="ORF">LUZ62_071546</name>
</gene>
<feature type="transmembrane region" description="Helical" evidence="6">
    <location>
        <begin position="184"/>
        <end position="208"/>
    </location>
</feature>
<feature type="transmembrane region" description="Helical" evidence="6">
    <location>
        <begin position="155"/>
        <end position="172"/>
    </location>
</feature>
<organism evidence="8 9">
    <name type="scientific">Rhynchospora pubera</name>
    <dbReference type="NCBI Taxonomy" id="906938"/>
    <lineage>
        <taxon>Eukaryota</taxon>
        <taxon>Viridiplantae</taxon>
        <taxon>Streptophyta</taxon>
        <taxon>Embryophyta</taxon>
        <taxon>Tracheophyta</taxon>
        <taxon>Spermatophyta</taxon>
        <taxon>Magnoliopsida</taxon>
        <taxon>Liliopsida</taxon>
        <taxon>Poales</taxon>
        <taxon>Cyperaceae</taxon>
        <taxon>Cyperoideae</taxon>
        <taxon>Rhynchosporeae</taxon>
        <taxon>Rhynchospora</taxon>
    </lineage>
</organism>
<feature type="transmembrane region" description="Helical" evidence="6">
    <location>
        <begin position="275"/>
        <end position="306"/>
    </location>
</feature>
<name>A0AAV8D3T6_9POAL</name>
<reference evidence="8" key="1">
    <citation type="submission" date="2022-08" db="EMBL/GenBank/DDBJ databases">
        <authorList>
            <person name="Marques A."/>
        </authorList>
    </citation>
    <scope>NUCLEOTIDE SEQUENCE</scope>
    <source>
        <strain evidence="8">RhyPub2mFocal</strain>
        <tissue evidence="8">Leaves</tissue>
    </source>
</reference>
<feature type="domain" description="EamA" evidence="7">
    <location>
        <begin position="288"/>
        <end position="362"/>
    </location>
</feature>
<proteinExistence type="inferred from homology"/>
<evidence type="ECO:0000256" key="3">
    <source>
        <dbReference type="ARBA" id="ARBA00022692"/>
    </source>
</evidence>
<evidence type="ECO:0000256" key="2">
    <source>
        <dbReference type="ARBA" id="ARBA00007635"/>
    </source>
</evidence>
<dbReference type="GO" id="GO:0022857">
    <property type="term" value="F:transmembrane transporter activity"/>
    <property type="evidence" value="ECO:0007669"/>
    <property type="project" value="InterPro"/>
</dbReference>
<feature type="transmembrane region" description="Helical" evidence="6">
    <location>
        <begin position="343"/>
        <end position="362"/>
    </location>
</feature>
<sequence>MIGRVISPVMEITRAGGPLEKLFPIEQFIAGGCVLAFVFINSHLKHAEFIPKSQNLKIISIPSKHHSRPNQARGNTETEEREDRMVVFSLEEYKPLLAMVATQSVYAVMNLLAKAALQQGFSNFVFVVYRQSIATLALLPALFFTRGRGITGTSLSFKGCCLIFLAALFGGTGNKVLQYVGLNLGTASLVAVMSNLIPATTFVMAASVGLENVEVKSLRTWAKILGTIVCVGGTMILTFYKGPTILKFSDGSLNLGTALHSVDLGTAFHSVDYKWVLAVGCLLVSTSCWSLWLILQGIFGSAVCFYLQSWCVSVRGPVYCAMFMPLHTIITVILAAITLHEELHIGSLIGAVGIIGGLYIVLWGKAEDVKGEAEEPTPIVDASEINISIDDNDDHNEHIIRQPLLVNNTR</sequence>
<accession>A0AAV8D3T6</accession>
<dbReference type="SUPFAM" id="SSF103481">
    <property type="entry name" value="Multidrug resistance efflux transporter EmrE"/>
    <property type="match status" value="2"/>
</dbReference>
<dbReference type="Proteomes" id="UP001140206">
    <property type="component" value="Chromosome 4"/>
</dbReference>
<keyword evidence="5 6" id="KW-0472">Membrane</keyword>
<evidence type="ECO:0000313" key="8">
    <source>
        <dbReference type="EMBL" id="KAJ4761171.1"/>
    </source>
</evidence>
<comment type="similarity">
    <text evidence="2 6">Belongs to the drug/metabolite transporter (DMT) superfamily. Plant drug/metabolite exporter (P-DME) (TC 2.A.7.4) family.</text>
</comment>
<dbReference type="GO" id="GO:0016020">
    <property type="term" value="C:membrane"/>
    <property type="evidence" value="ECO:0007669"/>
    <property type="project" value="UniProtKB-SubCell"/>
</dbReference>
<dbReference type="AlphaFoldDB" id="A0AAV8D3T6"/>
<feature type="domain" description="EamA" evidence="7">
    <location>
        <begin position="97"/>
        <end position="238"/>
    </location>
</feature>
<dbReference type="PANTHER" id="PTHR31218">
    <property type="entry name" value="WAT1-RELATED PROTEIN"/>
    <property type="match status" value="1"/>
</dbReference>